<accession>A0ABS8YH10</accession>
<evidence type="ECO:0000256" key="4">
    <source>
        <dbReference type="ARBA" id="ARBA00022840"/>
    </source>
</evidence>
<feature type="domain" description="Helicase ATP-binding" evidence="6">
    <location>
        <begin position="21"/>
        <end position="185"/>
    </location>
</feature>
<dbReference type="SMART" id="SM00490">
    <property type="entry name" value="HELICc"/>
    <property type="match status" value="1"/>
</dbReference>
<dbReference type="Gene3D" id="1.20.120.1080">
    <property type="match status" value="1"/>
</dbReference>
<dbReference type="PANTHER" id="PTHR43519:SF1">
    <property type="entry name" value="ATP-DEPENDENT RNA HELICASE HRPB"/>
    <property type="match status" value="1"/>
</dbReference>
<dbReference type="CDD" id="cd17990">
    <property type="entry name" value="DEXHc_HrpB"/>
    <property type="match status" value="1"/>
</dbReference>
<keyword evidence="2" id="KW-0378">Hydrolase</keyword>
<dbReference type="InterPro" id="IPR007502">
    <property type="entry name" value="Helicase-assoc_dom"/>
</dbReference>
<evidence type="ECO:0000256" key="1">
    <source>
        <dbReference type="ARBA" id="ARBA00022741"/>
    </source>
</evidence>
<dbReference type="InterPro" id="IPR013689">
    <property type="entry name" value="RNA_helicase_ATP-dep_HrpB_C"/>
</dbReference>
<evidence type="ECO:0000256" key="5">
    <source>
        <dbReference type="SAM" id="MobiDB-lite"/>
    </source>
</evidence>
<evidence type="ECO:0000259" key="6">
    <source>
        <dbReference type="PROSITE" id="PS51192"/>
    </source>
</evidence>
<name>A0ABS8YH10_9BACL</name>
<evidence type="ECO:0000259" key="7">
    <source>
        <dbReference type="PROSITE" id="PS51194"/>
    </source>
</evidence>
<proteinExistence type="predicted"/>
<dbReference type="NCBIfam" id="TIGR01970">
    <property type="entry name" value="DEAH_box_HrpB"/>
    <property type="match status" value="1"/>
</dbReference>
<dbReference type="Pfam" id="PF00271">
    <property type="entry name" value="Helicase_C"/>
    <property type="match status" value="1"/>
</dbReference>
<dbReference type="InterPro" id="IPR014001">
    <property type="entry name" value="Helicase_ATP-bd"/>
</dbReference>
<dbReference type="InterPro" id="IPR049614">
    <property type="entry name" value="HrpB_DEXH"/>
</dbReference>
<dbReference type="InterPro" id="IPR011545">
    <property type="entry name" value="DEAD/DEAH_box_helicase_dom"/>
</dbReference>
<dbReference type="Gene3D" id="3.40.50.300">
    <property type="entry name" value="P-loop containing nucleotide triphosphate hydrolases"/>
    <property type="match status" value="2"/>
</dbReference>
<dbReference type="Pfam" id="PF08482">
    <property type="entry name" value="HrpB_C"/>
    <property type="match status" value="1"/>
</dbReference>
<evidence type="ECO:0000256" key="3">
    <source>
        <dbReference type="ARBA" id="ARBA00022806"/>
    </source>
</evidence>
<reference evidence="8 9" key="1">
    <citation type="submission" date="2021-11" db="EMBL/GenBank/DDBJ databases">
        <title>Draft genome sequence of Paenibacillus profundus YoMME, a new Gram-positive bacteria with exoelectrogenic properties.</title>
        <authorList>
            <person name="Hubenova Y."/>
            <person name="Hubenova E."/>
            <person name="Manasiev Y."/>
            <person name="Peykov S."/>
            <person name="Mitov M."/>
        </authorList>
    </citation>
    <scope>NUCLEOTIDE SEQUENCE [LARGE SCALE GENOMIC DNA]</scope>
    <source>
        <strain evidence="8 9">YoMME</strain>
    </source>
</reference>
<keyword evidence="3 8" id="KW-0347">Helicase</keyword>
<evidence type="ECO:0000313" key="8">
    <source>
        <dbReference type="EMBL" id="MCE5170397.1"/>
    </source>
</evidence>
<keyword evidence="4" id="KW-0067">ATP-binding</keyword>
<sequence length="867" mass="95154">MVGVIVMHTHLPIDEVLSALKQALSERTGAVLVAEPGAGKTTRVPLALLEEPWLQGQRILMLEPRRIAARSAARFMAQALEENVGDTVGYRVRLDTQVSAKTRVEVITEGILTRMLQDDPSLDGVGLLIFDEFHERHLHADLGLALAIESQAVLRDDLRILVMSATLEAEPVSDMLGGAPIVESRGRSYPVDTHYLTRRDDARLEQKAVRAVMMALSRHDGDVMVFLPGAGEIRRVEEALSEALRAQSPGAQVNIAPLFGQLSPQAQDAAIAPSRKGSRKVVLATAIAETSLTVEGVRVVVDSGLMRVPRFSPRTGMTRLETVPVSRSSADQRRGRAGRLGPGVCYRLWTEQDQAQLPAHGTPELLDADLTPLALELAVWGAEAAELQWLTPPPVPALNQAAELLQQLGALTAAGALTPHGRTLARSGLHPRFAHMIVQAVPLGLGQTACQLAALLGERDIVRSGPGAGPPDPDVRLRMEALIHAAGGKQRLAGRVEQIDTAAIHRIREQAEQYMRVFGIGTGKQICTDPVQMSRPEAVQDEAQAWSLLAAFAYPDRIAERRADGRYLLRNGRGAAFSQAAAANSPLAQSPYLVALHLDDQGADSRILLATPLERSTLEQHFAADMTREAHIAWDRTTKSVRARERVRLGALMLKDAQHPAPDADAVLRALQQGIAQEGLALLPWTKHAHQLQARLQFMHGHWPDWPDARDETLLATLEEWLGPHVYGMKSRDDLQKLNVSAVLESMLPWDMRQQLEQEAPTHLAVPSGSRIAIDYSDPERPVLAVRLQEVFGLKETPRIAMGKVPLTLHLLSPAQRPVQVTQDLASFWQTTYFDVKKDLKGRYPKHYWPDDPHEAVATRRTRPQGQ</sequence>
<feature type="region of interest" description="Disordered" evidence="5">
    <location>
        <begin position="845"/>
        <end position="867"/>
    </location>
</feature>
<keyword evidence="1" id="KW-0547">Nucleotide-binding</keyword>
<evidence type="ECO:0000256" key="2">
    <source>
        <dbReference type="ARBA" id="ARBA00022801"/>
    </source>
</evidence>
<dbReference type="InterPro" id="IPR001650">
    <property type="entry name" value="Helicase_C-like"/>
</dbReference>
<keyword evidence="9" id="KW-1185">Reference proteome</keyword>
<dbReference type="PROSITE" id="PS51194">
    <property type="entry name" value="HELICASE_CTER"/>
    <property type="match status" value="1"/>
</dbReference>
<protein>
    <submittedName>
        <fullName evidence="8">ATP-dependent helicase HrpB</fullName>
    </submittedName>
</protein>
<dbReference type="InterPro" id="IPR010225">
    <property type="entry name" value="HrpB"/>
</dbReference>
<dbReference type="EMBL" id="JAJNBZ010000009">
    <property type="protein sequence ID" value="MCE5170397.1"/>
    <property type="molecule type" value="Genomic_DNA"/>
</dbReference>
<dbReference type="GO" id="GO:0004386">
    <property type="term" value="F:helicase activity"/>
    <property type="evidence" value="ECO:0007669"/>
    <property type="project" value="UniProtKB-KW"/>
</dbReference>
<dbReference type="SMART" id="SM00487">
    <property type="entry name" value="DEXDc"/>
    <property type="match status" value="1"/>
</dbReference>
<dbReference type="Pfam" id="PF00270">
    <property type="entry name" value="DEAD"/>
    <property type="match status" value="1"/>
</dbReference>
<feature type="domain" description="Helicase C-terminal" evidence="7">
    <location>
        <begin position="208"/>
        <end position="381"/>
    </location>
</feature>
<dbReference type="InterPro" id="IPR027417">
    <property type="entry name" value="P-loop_NTPase"/>
</dbReference>
<dbReference type="Proteomes" id="UP001199916">
    <property type="component" value="Unassembled WGS sequence"/>
</dbReference>
<dbReference type="PANTHER" id="PTHR43519">
    <property type="entry name" value="ATP-DEPENDENT RNA HELICASE HRPB"/>
    <property type="match status" value="1"/>
</dbReference>
<dbReference type="PIRSF" id="PIRSF005496">
    <property type="entry name" value="ATP_hel_hrpB"/>
    <property type="match status" value="1"/>
</dbReference>
<evidence type="ECO:0000313" key="9">
    <source>
        <dbReference type="Proteomes" id="UP001199916"/>
    </source>
</evidence>
<organism evidence="8 9">
    <name type="scientific">Paenibacillus profundus</name>
    <dbReference type="NCBI Taxonomy" id="1173085"/>
    <lineage>
        <taxon>Bacteria</taxon>
        <taxon>Bacillati</taxon>
        <taxon>Bacillota</taxon>
        <taxon>Bacilli</taxon>
        <taxon>Bacillales</taxon>
        <taxon>Paenibacillaceae</taxon>
        <taxon>Paenibacillus</taxon>
    </lineage>
</organism>
<gene>
    <name evidence="8" type="primary">hrpB</name>
    <name evidence="8" type="ORF">LQV63_13865</name>
</gene>
<feature type="compositionally biased region" description="Basic and acidic residues" evidence="5">
    <location>
        <begin position="845"/>
        <end position="858"/>
    </location>
</feature>
<dbReference type="CDD" id="cd18791">
    <property type="entry name" value="SF2_C_RHA"/>
    <property type="match status" value="1"/>
</dbReference>
<comment type="caution">
    <text evidence="8">The sequence shown here is derived from an EMBL/GenBank/DDBJ whole genome shotgun (WGS) entry which is preliminary data.</text>
</comment>
<dbReference type="SMART" id="SM00847">
    <property type="entry name" value="HA2"/>
    <property type="match status" value="1"/>
</dbReference>
<dbReference type="SUPFAM" id="SSF52540">
    <property type="entry name" value="P-loop containing nucleoside triphosphate hydrolases"/>
    <property type="match status" value="1"/>
</dbReference>
<dbReference type="PROSITE" id="PS51192">
    <property type="entry name" value="HELICASE_ATP_BIND_1"/>
    <property type="match status" value="1"/>
</dbReference>